<reference evidence="2" key="2">
    <citation type="submission" date="2022-01" db="EMBL/GenBank/DDBJ databases">
        <authorList>
            <person name="Yamashiro T."/>
            <person name="Shiraishi A."/>
            <person name="Satake H."/>
            <person name="Nakayama K."/>
        </authorList>
    </citation>
    <scope>NUCLEOTIDE SEQUENCE</scope>
</reference>
<feature type="compositionally biased region" description="Low complexity" evidence="1">
    <location>
        <begin position="130"/>
        <end position="146"/>
    </location>
</feature>
<dbReference type="EMBL" id="BQNB010017426">
    <property type="protein sequence ID" value="GJT63050.1"/>
    <property type="molecule type" value="Genomic_DNA"/>
</dbReference>
<feature type="region of interest" description="Disordered" evidence="1">
    <location>
        <begin position="111"/>
        <end position="158"/>
    </location>
</feature>
<organism evidence="2 3">
    <name type="scientific">Tanacetum coccineum</name>
    <dbReference type="NCBI Taxonomy" id="301880"/>
    <lineage>
        <taxon>Eukaryota</taxon>
        <taxon>Viridiplantae</taxon>
        <taxon>Streptophyta</taxon>
        <taxon>Embryophyta</taxon>
        <taxon>Tracheophyta</taxon>
        <taxon>Spermatophyta</taxon>
        <taxon>Magnoliopsida</taxon>
        <taxon>eudicotyledons</taxon>
        <taxon>Gunneridae</taxon>
        <taxon>Pentapetalae</taxon>
        <taxon>asterids</taxon>
        <taxon>campanulids</taxon>
        <taxon>Asterales</taxon>
        <taxon>Asteraceae</taxon>
        <taxon>Asteroideae</taxon>
        <taxon>Anthemideae</taxon>
        <taxon>Anthemidinae</taxon>
        <taxon>Tanacetum</taxon>
    </lineage>
</organism>
<reference evidence="2" key="1">
    <citation type="journal article" date="2022" name="Int. J. Mol. Sci.">
        <title>Draft Genome of Tanacetum Coccineum: Genomic Comparison of Closely Related Tanacetum-Family Plants.</title>
        <authorList>
            <person name="Yamashiro T."/>
            <person name="Shiraishi A."/>
            <person name="Nakayama K."/>
            <person name="Satake H."/>
        </authorList>
    </citation>
    <scope>NUCLEOTIDE SEQUENCE</scope>
</reference>
<evidence type="ECO:0000313" key="2">
    <source>
        <dbReference type="EMBL" id="GJT63050.1"/>
    </source>
</evidence>
<accession>A0ABQ5FI47</accession>
<evidence type="ECO:0000313" key="3">
    <source>
        <dbReference type="Proteomes" id="UP001151760"/>
    </source>
</evidence>
<proteinExistence type="predicted"/>
<comment type="caution">
    <text evidence="2">The sequence shown here is derived from an EMBL/GenBank/DDBJ whole genome shotgun (WGS) entry which is preliminary data.</text>
</comment>
<keyword evidence="3" id="KW-1185">Reference proteome</keyword>
<sequence length="158" mass="17712">MFDPQDFFLPEEILPPQKRARFLSSSSDFSTPPQVFEIGESSHKTHLERHKEHIETILNHLDELPLERIEHMEDKIEGFGNGRVTMALLPPGFLEPLYPDMINAQDIEHMISPTPPKDIEPPVGSPIPLSPSSSVGSSSPVRSTTPLPDYPFDESIFA</sequence>
<protein>
    <submittedName>
        <fullName evidence="2">Uncharacterized protein</fullName>
    </submittedName>
</protein>
<name>A0ABQ5FI47_9ASTR</name>
<gene>
    <name evidence="2" type="ORF">Tco_1006583</name>
</gene>
<evidence type="ECO:0000256" key="1">
    <source>
        <dbReference type="SAM" id="MobiDB-lite"/>
    </source>
</evidence>
<dbReference type="Proteomes" id="UP001151760">
    <property type="component" value="Unassembled WGS sequence"/>
</dbReference>